<sequence length="121" mass="13141">MTIVALVLQCLLIFAFFFSSVSKIAGAKMQVEAFAHLGLPQWFRIATGWIALAGVVGLIFGFWNEVVLVLAALWIACIMLGAVLSHMRVKDPIGKIMPAAVLMILALILAFIHFSAVTELL</sequence>
<evidence type="ECO:0000313" key="7">
    <source>
        <dbReference type="EMBL" id="QKH25931.1"/>
    </source>
</evidence>
<gene>
    <name evidence="6" type="ORF">BF38_2272</name>
    <name evidence="7" type="ORF">FOC89_19030</name>
</gene>
<proteinExistence type="predicted"/>
<evidence type="ECO:0000313" key="9">
    <source>
        <dbReference type="Proteomes" id="UP000501107"/>
    </source>
</evidence>
<reference evidence="6 8" key="1">
    <citation type="journal article" date="2015" name="Genome Announc.">
        <title>Complete genome sequences for 35 biothreat assay-relevant bacillus species.</title>
        <authorList>
            <person name="Johnson S.L."/>
            <person name="Daligault H.E."/>
            <person name="Davenport K.W."/>
            <person name="Jaissle J."/>
            <person name="Frey K.G."/>
            <person name="Ladner J.T."/>
            <person name="Broomall S.M."/>
            <person name="Bishop-Lilly K.A."/>
            <person name="Bruce D.C."/>
            <person name="Gibbons H.S."/>
            <person name="Coyne S.R."/>
            <person name="Lo C.C."/>
            <person name="Meincke L."/>
            <person name="Munk A.C."/>
            <person name="Koroleva G.I."/>
            <person name="Rosenzweig C.N."/>
            <person name="Palacios G.F."/>
            <person name="Redden C.L."/>
            <person name="Minogue T.D."/>
            <person name="Chain P.S."/>
        </authorList>
    </citation>
    <scope>NUCLEOTIDE SEQUENCE [LARGE SCALE GENOMIC DNA]</scope>
    <source>
        <strain evidence="6 8">HD1011</strain>
    </source>
</reference>
<evidence type="ECO:0000256" key="5">
    <source>
        <dbReference type="SAM" id="Phobius"/>
    </source>
</evidence>
<dbReference type="Proteomes" id="UP000501107">
    <property type="component" value="Chromosome"/>
</dbReference>
<dbReference type="RefSeq" id="WP_000156914.1">
    <property type="nucleotide sequence ID" value="NZ_CP009335.1"/>
</dbReference>
<evidence type="ECO:0000256" key="1">
    <source>
        <dbReference type="ARBA" id="ARBA00004141"/>
    </source>
</evidence>
<accession>A0A0B5ND70</accession>
<keyword evidence="2 5" id="KW-0812">Transmembrane</keyword>
<keyword evidence="3 5" id="KW-1133">Transmembrane helix</keyword>
<feature type="transmembrane region" description="Helical" evidence="5">
    <location>
        <begin position="96"/>
        <end position="117"/>
    </location>
</feature>
<reference evidence="7 9" key="2">
    <citation type="submission" date="2020-05" db="EMBL/GenBank/DDBJ databases">
        <title>FDA dAtabase for Regulatory Grade micrObial Sequences (FDA-ARGOS): Supporting development and validation of Infectious Disease Dx tests.</title>
        <authorList>
            <person name="Nelson B."/>
            <person name="Plummer A."/>
            <person name="Tallon L."/>
            <person name="Sadzewicz L."/>
            <person name="Zhao X."/>
            <person name="Vavikolanu K."/>
            <person name="Mehta A."/>
            <person name="Aluvathingal J."/>
            <person name="Nadendla S."/>
            <person name="Myers T."/>
            <person name="Yan Y."/>
            <person name="Sichtig H."/>
        </authorList>
    </citation>
    <scope>NUCLEOTIDE SEQUENCE [LARGE SCALE GENOMIC DNA]</scope>
    <source>
        <strain evidence="7 9">FDAARGOS_795</strain>
    </source>
</reference>
<dbReference type="Pfam" id="PF13564">
    <property type="entry name" value="DoxX_2"/>
    <property type="match status" value="1"/>
</dbReference>
<evidence type="ECO:0000256" key="2">
    <source>
        <dbReference type="ARBA" id="ARBA00022692"/>
    </source>
</evidence>
<dbReference type="AlphaFoldDB" id="A0A0B5ND70"/>
<dbReference type="EMBL" id="CP009335">
    <property type="protein sequence ID" value="AJG74295.1"/>
    <property type="molecule type" value="Genomic_DNA"/>
</dbReference>
<feature type="transmembrane region" description="Helical" evidence="5">
    <location>
        <begin position="67"/>
        <end position="84"/>
    </location>
</feature>
<protein>
    <submittedName>
        <fullName evidence="7">DoxX family protein</fullName>
    </submittedName>
    <submittedName>
        <fullName evidence="6">DoxX-like family protein</fullName>
    </submittedName>
</protein>
<dbReference type="GeneID" id="45021071"/>
<dbReference type="EMBL" id="CP053980">
    <property type="protein sequence ID" value="QKH25931.1"/>
    <property type="molecule type" value="Genomic_DNA"/>
</dbReference>
<dbReference type="Proteomes" id="UP000031876">
    <property type="component" value="Chromosome"/>
</dbReference>
<name>A0A0B5ND70_BACTU</name>
<dbReference type="InterPro" id="IPR032808">
    <property type="entry name" value="DoxX"/>
</dbReference>
<dbReference type="GO" id="GO:0016020">
    <property type="term" value="C:membrane"/>
    <property type="evidence" value="ECO:0007669"/>
    <property type="project" value="UniProtKB-SubCell"/>
</dbReference>
<evidence type="ECO:0000256" key="4">
    <source>
        <dbReference type="ARBA" id="ARBA00023136"/>
    </source>
</evidence>
<feature type="transmembrane region" description="Helical" evidence="5">
    <location>
        <begin position="42"/>
        <end position="60"/>
    </location>
</feature>
<dbReference type="KEGG" id="btw:BF38_2272"/>
<comment type="subcellular location">
    <subcellularLocation>
        <location evidence="1">Membrane</location>
        <topology evidence="1">Multi-pass membrane protein</topology>
    </subcellularLocation>
</comment>
<evidence type="ECO:0000313" key="6">
    <source>
        <dbReference type="EMBL" id="AJG74295.1"/>
    </source>
</evidence>
<evidence type="ECO:0000313" key="8">
    <source>
        <dbReference type="Proteomes" id="UP000031876"/>
    </source>
</evidence>
<evidence type="ECO:0000256" key="3">
    <source>
        <dbReference type="ARBA" id="ARBA00022989"/>
    </source>
</evidence>
<organism evidence="7 9">
    <name type="scientific">Bacillus thuringiensis</name>
    <dbReference type="NCBI Taxonomy" id="1428"/>
    <lineage>
        <taxon>Bacteria</taxon>
        <taxon>Bacillati</taxon>
        <taxon>Bacillota</taxon>
        <taxon>Bacilli</taxon>
        <taxon>Bacillales</taxon>
        <taxon>Bacillaceae</taxon>
        <taxon>Bacillus</taxon>
        <taxon>Bacillus cereus group</taxon>
    </lineage>
</organism>
<keyword evidence="4 5" id="KW-0472">Membrane</keyword>